<accession>A0A545U8L9</accession>
<proteinExistence type="predicted"/>
<name>A0A545U8L9_9GAMM</name>
<dbReference type="RefSeq" id="WP_142932727.1">
    <property type="nucleotide sequence ID" value="NZ_ML660167.1"/>
</dbReference>
<evidence type="ECO:0000313" key="2">
    <source>
        <dbReference type="EMBL" id="TQV85808.1"/>
    </source>
</evidence>
<dbReference type="EMBL" id="VIKS01000011">
    <property type="protein sequence ID" value="TQV85808.1"/>
    <property type="molecule type" value="Genomic_DNA"/>
</dbReference>
<feature type="chain" id="PRO_5021817218" evidence="1">
    <location>
        <begin position="25"/>
        <end position="2551"/>
    </location>
</feature>
<organism evidence="2 3">
    <name type="scientific">Aliikangiella coralliicola</name>
    <dbReference type="NCBI Taxonomy" id="2592383"/>
    <lineage>
        <taxon>Bacteria</taxon>
        <taxon>Pseudomonadati</taxon>
        <taxon>Pseudomonadota</taxon>
        <taxon>Gammaproteobacteria</taxon>
        <taxon>Oceanospirillales</taxon>
        <taxon>Pleioneaceae</taxon>
        <taxon>Aliikangiella</taxon>
    </lineage>
</organism>
<keyword evidence="3" id="KW-1185">Reference proteome</keyword>
<protein>
    <submittedName>
        <fullName evidence="2">Uncharacterized protein</fullName>
    </submittedName>
</protein>
<feature type="signal peptide" evidence="1">
    <location>
        <begin position="1"/>
        <end position="24"/>
    </location>
</feature>
<evidence type="ECO:0000313" key="3">
    <source>
        <dbReference type="Proteomes" id="UP000315439"/>
    </source>
</evidence>
<reference evidence="2 3" key="1">
    <citation type="submission" date="2019-07" db="EMBL/GenBank/DDBJ databases">
        <title>Draft genome for Aliikangiella sp. M105.</title>
        <authorList>
            <person name="Wang G."/>
        </authorList>
    </citation>
    <scope>NUCLEOTIDE SEQUENCE [LARGE SCALE GENOMIC DNA]</scope>
    <source>
        <strain evidence="2 3">M105</strain>
    </source>
</reference>
<sequence>MKFKKYLVLILGVLSLTGAIQSSADEDNINAPMQIFETRSDSIGNITSYSSRISVNDVTGTVKANLPTVGPAAFGLQPVYVTNNRVAELPNEENTESGTTGLIGSKELSGRGTVEIPGNFNGNTRYISLPEGHGSIDDPKRANVGESWWMDYGRLIVQRGILDWSVIPRPGGAVKWSMWSEVALYENGSKTQFSRDLTFMNYPQPQPGDQERINDYGDICSRGALVPNCRPAQLDAHFIDGDFRRITTDSDKAFTKAYYYLSKPNGEIITYAPRVKKTIPSEKPNAEEFDAEAYQNYFAEFYPIEIQRANGQKIFIHYQGETTQEGITYTTTNKIDYVQDQFGRKLKFEYEGQSQYVKYVRLLHGTKSQLLVTFNRSDGQVKQLEDAEYPDTKYTISYVRHGHIDFIETIESDDFERVDVTYKRYAVDRADQNSNVCSGPPNDQSWCDTIFIFKDIYIRAAVVSTQGIDYQYCYFQYGDRNNNGQLDDDEHIRADDRGWDNEIVDWAPFYTMTVSNGTCEDNVLPIEQEGFNENTHAVASAYFIETNLHPRRSMSDMLQGLITSRWELYKGKEKWETWKYRPYIGDWKKRGMAGGNAANGTIFAKAKLQQYRQQIADNTWRQVVTTDPFINVDIWKQPWRIESYLCQKTLGEDTNLFFDSCDKKSRNQLVQYIHEHRNADTLYPSMGDEFDSSIPYVTNLRTKREVFADVNVDQINSGKQVGRLEATYHDLYPIPVSTTRYHTPNDSYTTTYQYHGLDTGCTDTTHFGFLCSETKNGGDKTEFGNYQFGQAGQVKQNDIVLKTAEYNFLGQVTKETSNQVTTAYEYYPENLRLKFKINPYGVFELYEYEDGSCPDDSSGVFSFNRVTNSSTGKVTTSCFDQFKRPVRTHDIVDNSDGQNLAGDVSETEYDPVLGISLTSHDLTSPLGKTTTTKEIDVYGRTTNQTTSFYSESSQTVPETINVSFTYEYDDFELTTTERTQYLDKFVEKISVTDEFGRVLKAGLDGSGSDAVQYTLLGYSRQNALQVTEVNANGNIRTMKHDWMNRLLEETHPELKNIPVKNEYNEKGLLEKTTTPTEVYYYSYNGRNLLEQVEYARPNDPDNKIIIKRFDYDLNRGVLLKTRNGEGLTAEQPSATANPDSSEVSVSFLSFNSLNQPTHILVDIPDLLAPPTGLEVEGFLGRDTESLEVNWSGNNDSYVVEFSKADLPPLVWETSAASLTINASSFTQQLNSQYSHPQAPQEIKDVYNAYQADISGSKFLADNGGYKVRVYGMKGYEPSVPTEYFQLGSGLDDLTLGRAEFDLTSPVEESESDTSTLTYSAEATDNIEVELPVFSGPFEAKFVDTPANKMTLIPGQSVNFSITFHAPAEITSFEEESFFKINGGAYTLPLKVKGTSTEAGLPIISVSGDLDFGTLQYGESRAVEISVRNAGDDALSGNVIVRSLDTENPDTSAITLSTQRFSGLKGDDTQPITVTYSAGPDVNQQLELRFVADNSSVASVTRPIQVNVIPNLNSGTMHVRDTQVDFGQIYEGHKGTERVRVRNSETHSTLYRFDVTLVSHPNDEYAGDQQYFRLQSPPGEQCPPLNYNWQCSVKFEFNAPSTKRVYKALAIFTHGDNPPVQVELTAESVAMAKAVVTDTYGQIPELLNFGLVPTMTTPREIDLKIKNIGSFKLAYRVSSYSYSDDGHNPFKFNPAMGQWWLLNPGDESDIKALFDPDGMYPGTYHGGFKIEECAAGTSNPNNIVTDCEEYRQEIKLPAYGLLNIGTVVEWEDTQPTVFPAGAPGQKVRLPLKLKNLNYPDRADAFPLVVYGKGAFAGRVSTSGGFGCSSYYCLPPSGSYAEDRLYFKVPAIGQQSGEICVAIQTMDEPMTEECQEFTATGVRPVKIATQYYPNETYEVKVNPLRQTSGALQMDNWGVCRPVKIEKPQGSVDIYASVDAPFFLSKFRRHDWEEFPKLPLESRLEVNAGPFTEFHICAGPQASIGDETRITFELDYPESASDSFPEDTTVVSQVRYFVPQNDEVEIELAAPSELNFAAAQFGSVRYQEFEVRNLSTVSTNLKFDRRLTESDGLGRQMVYGPFRITALANGKEVPVEQFGLGPAGAAGGFDRIRLRAYYEPKLTSDAEQIRMTFLRVDNNQPVDSLLLKGSATGYANIYDSAITLSENNQVLTEIDFGSFESSEIRSFNFQIKNNSHHQFNLDVRYVSSSGSANGAIGTSGASFAYYVGVAVNSPGGYLSKYGMATLPVTVIADGKGNFNGSLQILAGGQLVKSYPVKGSVGQSKPFTVYYRGERKFSGVAGVDNFSPQTVEIITNSRSSSKGFSRGRSSSSSSVRFKHLNQTKALHPIGPIEAFPTTSGDGYRFTYNASSNYWLHTYYRPMIEDTLTGKRYSLSNIYYQIDAKPSDELTVLNLEKGWMDFRYTEYYKPPHSASDLNYTPEWTIVLRNNTNQAQTYSLEFQAVVDYSDFALIENNGAFIVSQNSVIVAPGQSREVTIRNHPQDYGDTLSILSIKEGGRVLKTIPVRSMPLPNSLCYDPDHPLYESLEHCDWPLAH</sequence>
<keyword evidence="1" id="KW-0732">Signal</keyword>
<evidence type="ECO:0000256" key="1">
    <source>
        <dbReference type="SAM" id="SignalP"/>
    </source>
</evidence>
<gene>
    <name evidence="2" type="ORF">FLL46_17945</name>
</gene>
<dbReference type="InterPro" id="IPR013783">
    <property type="entry name" value="Ig-like_fold"/>
</dbReference>
<dbReference type="Gene3D" id="2.60.40.10">
    <property type="entry name" value="Immunoglobulins"/>
    <property type="match status" value="1"/>
</dbReference>
<comment type="caution">
    <text evidence="2">The sequence shown here is derived from an EMBL/GenBank/DDBJ whole genome shotgun (WGS) entry which is preliminary data.</text>
</comment>
<dbReference type="Proteomes" id="UP000315439">
    <property type="component" value="Unassembled WGS sequence"/>
</dbReference>